<accession>A0A914C3T4</accession>
<keyword evidence="4" id="KW-0109">Calcium transport</keyword>
<dbReference type="InterPro" id="IPR005821">
    <property type="entry name" value="Ion_trans_dom"/>
</dbReference>
<sequence>MNGGGDLIPWMRYAMQSGDSSFIDGYMENIKDFMYNSGKGKLESVAELVKRRNKERNERLSAFARKKGKGKSGPNILDDFNQENNQGDLMKALKLLDGGKGAKGDAKYREIVWKFDDRGTMGENLVGCCLMQGSPVHKELAMKLITTFPKLVNDIMLSEEYYGLSPLHQAIVNEDPHLVGFLIQNGAEVNQRCYGAFFCPVDQKTSRTDSMEHEYVELSLKTNYSGRMYLGEYPLAYAATLDQLECYKLLRSHKADPNLKDTNGNTVLHMTVIHERLEMMKFAYQTGAKLNVLNRQHLTPLTLAAKLAKKRMFEEILQLESTVNWNYGDALNMAYPLAKIDTINEETGDLNEDSALSLVVYGESEDHLDLLEGLLEDVLDAKWNSFGRKRWIENVVFFIIYWLFICFAFTSRPFAQTTNSITNEETLLLPYNSTYPECSWTFVDVFFYNESETYRQKLENCTIPAVLDVDGSLLFNGSQYQCHLVNYWDQGFQGYVRLVCEPVVLFGAIFQIFLEVWKIHKIGRKKWFKVLWSFPEKMLFTFSLVLVMLIPVFRAVCLTDEKGIGEVTLFFDNALSIIVVILSTLQFLFYCRSIKFVGPFVTMIYTIIARDMVRFSLIYFIFLIGFSQGFYVVFLSCARAYYDELVTSCNMNGVDFNNNSCANDIKAYALTAAREQNPLNNVLESFMFSFIMTIGEFMSIYSSLSQCRAATTAICGKIIFVVFMMVVFIMQFNLLIAMLTRTYETIYGTRREYKRQWAQVILLLELALSPKDRLMALLKYSRPIGTNKKKRAFVVTRKTNSLTETEQVIREQQQRSVMEEKKAFLKRRLKDITYTMAKYASKTHFPKTEPKFDKANDGMITPRLKK</sequence>
<feature type="repeat" description="ANK" evidence="13">
    <location>
        <begin position="263"/>
        <end position="295"/>
    </location>
</feature>
<evidence type="ECO:0000256" key="2">
    <source>
        <dbReference type="ARBA" id="ARBA00022448"/>
    </source>
</evidence>
<dbReference type="Gene3D" id="1.25.40.20">
    <property type="entry name" value="Ankyrin repeat-containing domain"/>
    <property type="match status" value="1"/>
</dbReference>
<protein>
    <submittedName>
        <fullName evidence="17">Ion transport domain-containing protein</fullName>
    </submittedName>
</protein>
<dbReference type="Pfam" id="PF00023">
    <property type="entry name" value="Ank"/>
    <property type="match status" value="1"/>
</dbReference>
<keyword evidence="6 14" id="KW-0812">Transmembrane</keyword>
<dbReference type="Pfam" id="PF12796">
    <property type="entry name" value="Ank_2"/>
    <property type="match status" value="1"/>
</dbReference>
<evidence type="ECO:0000256" key="3">
    <source>
        <dbReference type="ARBA" id="ARBA00022475"/>
    </source>
</evidence>
<keyword evidence="10" id="KW-0406">Ion transport</keyword>
<dbReference type="GO" id="GO:0098703">
    <property type="term" value="P:calcium ion import across plasma membrane"/>
    <property type="evidence" value="ECO:0007669"/>
    <property type="project" value="TreeGrafter"/>
</dbReference>
<proteinExistence type="predicted"/>
<dbReference type="InterPro" id="IPR024862">
    <property type="entry name" value="TRPV"/>
</dbReference>
<keyword evidence="2" id="KW-0813">Transport</keyword>
<feature type="repeat" description="ANK" evidence="13">
    <location>
        <begin position="162"/>
        <end position="194"/>
    </location>
</feature>
<feature type="transmembrane region" description="Helical" evidence="14">
    <location>
        <begin position="716"/>
        <end position="739"/>
    </location>
</feature>
<dbReference type="PANTHER" id="PTHR10582:SF30">
    <property type="entry name" value="ION TRANSPORT DOMAIN-CONTAINING PROTEIN"/>
    <property type="match status" value="1"/>
</dbReference>
<dbReference type="FunFam" id="1.25.40.20:FF:000181">
    <property type="entry name" value="Nanchung, isoform A"/>
    <property type="match status" value="1"/>
</dbReference>
<feature type="transmembrane region" description="Helical" evidence="14">
    <location>
        <begin position="391"/>
        <end position="410"/>
    </location>
</feature>
<dbReference type="SUPFAM" id="SSF48403">
    <property type="entry name" value="Ankyrin repeat"/>
    <property type="match status" value="1"/>
</dbReference>
<feature type="transmembrane region" description="Helical" evidence="14">
    <location>
        <begin position="568"/>
        <end position="591"/>
    </location>
</feature>
<name>A0A914C3T4_9BILA</name>
<dbReference type="PANTHER" id="PTHR10582">
    <property type="entry name" value="TRANSIENT RECEPTOR POTENTIAL ION CHANNEL PROTEIN"/>
    <property type="match status" value="1"/>
</dbReference>
<evidence type="ECO:0000256" key="10">
    <source>
        <dbReference type="ARBA" id="ARBA00023065"/>
    </source>
</evidence>
<dbReference type="GO" id="GO:0005886">
    <property type="term" value="C:plasma membrane"/>
    <property type="evidence" value="ECO:0007669"/>
    <property type="project" value="UniProtKB-SubCell"/>
</dbReference>
<dbReference type="PROSITE" id="PS50297">
    <property type="entry name" value="ANK_REP_REGION"/>
    <property type="match status" value="2"/>
</dbReference>
<dbReference type="GO" id="GO:0005262">
    <property type="term" value="F:calcium channel activity"/>
    <property type="evidence" value="ECO:0007669"/>
    <property type="project" value="UniProtKB-KW"/>
</dbReference>
<dbReference type="SMART" id="SM00248">
    <property type="entry name" value="ANK"/>
    <property type="match status" value="5"/>
</dbReference>
<keyword evidence="8" id="KW-0106">Calcium</keyword>
<dbReference type="PROSITE" id="PS50088">
    <property type="entry name" value="ANK_REPEAT"/>
    <property type="match status" value="2"/>
</dbReference>
<keyword evidence="11 14" id="KW-0472">Membrane</keyword>
<evidence type="ECO:0000256" key="5">
    <source>
        <dbReference type="ARBA" id="ARBA00022673"/>
    </source>
</evidence>
<evidence type="ECO:0000256" key="6">
    <source>
        <dbReference type="ARBA" id="ARBA00022692"/>
    </source>
</evidence>
<keyword evidence="16" id="KW-1185">Reference proteome</keyword>
<keyword evidence="5" id="KW-0107">Calcium channel</keyword>
<dbReference type="Proteomes" id="UP000887540">
    <property type="component" value="Unplaced"/>
</dbReference>
<feature type="transmembrane region" description="Helical" evidence="14">
    <location>
        <begin position="612"/>
        <end position="634"/>
    </location>
</feature>
<evidence type="ECO:0000256" key="4">
    <source>
        <dbReference type="ARBA" id="ARBA00022568"/>
    </source>
</evidence>
<keyword evidence="13" id="KW-0040">ANK repeat</keyword>
<dbReference type="WBParaSite" id="ACRNAN_Path_1618.g6291.t1">
    <property type="protein sequence ID" value="ACRNAN_Path_1618.g6291.t1"/>
    <property type="gene ID" value="ACRNAN_Path_1618.g6291"/>
</dbReference>
<feature type="domain" description="Ion transport" evidence="15">
    <location>
        <begin position="497"/>
        <end position="748"/>
    </location>
</feature>
<evidence type="ECO:0000259" key="15">
    <source>
        <dbReference type="Pfam" id="PF00520"/>
    </source>
</evidence>
<dbReference type="InterPro" id="IPR036770">
    <property type="entry name" value="Ankyrin_rpt-contain_sf"/>
</dbReference>
<feature type="transmembrane region" description="Helical" evidence="14">
    <location>
        <begin position="686"/>
        <end position="704"/>
    </location>
</feature>
<evidence type="ECO:0000256" key="8">
    <source>
        <dbReference type="ARBA" id="ARBA00022837"/>
    </source>
</evidence>
<evidence type="ECO:0000256" key="14">
    <source>
        <dbReference type="SAM" id="Phobius"/>
    </source>
</evidence>
<dbReference type="AlphaFoldDB" id="A0A914C3T4"/>
<evidence type="ECO:0000313" key="16">
    <source>
        <dbReference type="Proteomes" id="UP000887540"/>
    </source>
</evidence>
<evidence type="ECO:0000256" key="9">
    <source>
        <dbReference type="ARBA" id="ARBA00022989"/>
    </source>
</evidence>
<keyword evidence="7" id="KW-0677">Repeat</keyword>
<keyword evidence="3" id="KW-1003">Cell membrane</keyword>
<evidence type="ECO:0000256" key="13">
    <source>
        <dbReference type="PROSITE-ProRule" id="PRU00023"/>
    </source>
</evidence>
<comment type="subcellular location">
    <subcellularLocation>
        <location evidence="1">Cell membrane</location>
        <topology evidence="1">Multi-pass membrane protein</topology>
    </subcellularLocation>
</comment>
<evidence type="ECO:0000256" key="11">
    <source>
        <dbReference type="ARBA" id="ARBA00023136"/>
    </source>
</evidence>
<keyword evidence="9 14" id="KW-1133">Transmembrane helix</keyword>
<reference evidence="17" key="1">
    <citation type="submission" date="2022-11" db="UniProtKB">
        <authorList>
            <consortium name="WormBaseParasite"/>
        </authorList>
    </citation>
    <scope>IDENTIFICATION</scope>
</reference>
<organism evidence="16 17">
    <name type="scientific">Acrobeloides nanus</name>
    <dbReference type="NCBI Taxonomy" id="290746"/>
    <lineage>
        <taxon>Eukaryota</taxon>
        <taxon>Metazoa</taxon>
        <taxon>Ecdysozoa</taxon>
        <taxon>Nematoda</taxon>
        <taxon>Chromadorea</taxon>
        <taxon>Rhabditida</taxon>
        <taxon>Tylenchina</taxon>
        <taxon>Cephalobomorpha</taxon>
        <taxon>Cephaloboidea</taxon>
        <taxon>Cephalobidae</taxon>
        <taxon>Acrobeloides</taxon>
    </lineage>
</organism>
<dbReference type="InterPro" id="IPR002110">
    <property type="entry name" value="Ankyrin_rpt"/>
</dbReference>
<evidence type="ECO:0000256" key="7">
    <source>
        <dbReference type="ARBA" id="ARBA00022737"/>
    </source>
</evidence>
<evidence type="ECO:0000313" key="17">
    <source>
        <dbReference type="WBParaSite" id="ACRNAN_Path_1618.g6291.t1"/>
    </source>
</evidence>
<evidence type="ECO:0000256" key="12">
    <source>
        <dbReference type="ARBA" id="ARBA00023303"/>
    </source>
</evidence>
<dbReference type="Pfam" id="PF00520">
    <property type="entry name" value="Ion_trans"/>
    <property type="match status" value="1"/>
</dbReference>
<feature type="transmembrane region" description="Helical" evidence="14">
    <location>
        <begin position="538"/>
        <end position="556"/>
    </location>
</feature>
<keyword evidence="12" id="KW-0407">Ion channel</keyword>
<evidence type="ECO:0000256" key="1">
    <source>
        <dbReference type="ARBA" id="ARBA00004651"/>
    </source>
</evidence>